<feature type="compositionally biased region" description="Polar residues" evidence="1">
    <location>
        <begin position="233"/>
        <end position="261"/>
    </location>
</feature>
<evidence type="ECO:0000313" key="2">
    <source>
        <dbReference type="EMBL" id="KNF05786.1"/>
    </source>
</evidence>
<reference evidence="3" key="1">
    <citation type="submission" date="2014-03" db="EMBL/GenBank/DDBJ databases">
        <title>The Genome Sequence of Puccinia striiformis f. sp. tritici PST-78.</title>
        <authorList>
            <consortium name="The Broad Institute Genome Sequencing Platform"/>
            <person name="Cuomo C."/>
            <person name="Hulbert S."/>
            <person name="Chen X."/>
            <person name="Walker B."/>
            <person name="Young S.K."/>
            <person name="Zeng Q."/>
            <person name="Gargeya S."/>
            <person name="Fitzgerald M."/>
            <person name="Haas B."/>
            <person name="Abouelleil A."/>
            <person name="Alvarado L."/>
            <person name="Arachchi H.M."/>
            <person name="Berlin A.M."/>
            <person name="Chapman S.B."/>
            <person name="Goldberg J."/>
            <person name="Griggs A."/>
            <person name="Gujja S."/>
            <person name="Hansen M."/>
            <person name="Howarth C."/>
            <person name="Imamovic A."/>
            <person name="Larimer J."/>
            <person name="McCowan C."/>
            <person name="Montmayeur A."/>
            <person name="Murphy C."/>
            <person name="Neiman D."/>
            <person name="Pearson M."/>
            <person name="Priest M."/>
            <person name="Roberts A."/>
            <person name="Saif S."/>
            <person name="Shea T."/>
            <person name="Sisk P."/>
            <person name="Sykes S."/>
            <person name="Wortman J."/>
            <person name="Nusbaum C."/>
            <person name="Birren B."/>
        </authorList>
    </citation>
    <scope>NUCLEOTIDE SEQUENCE [LARGE SCALE GENOMIC DNA]</scope>
    <source>
        <strain evidence="3">race PST-78</strain>
    </source>
</reference>
<name>A0A0L0W2Q0_9BASI</name>
<dbReference type="Proteomes" id="UP000054564">
    <property type="component" value="Unassembled WGS sequence"/>
</dbReference>
<feature type="region of interest" description="Disordered" evidence="1">
    <location>
        <begin position="574"/>
        <end position="612"/>
    </location>
</feature>
<dbReference type="EMBL" id="AJIL01000006">
    <property type="protein sequence ID" value="KNF05786.1"/>
    <property type="molecule type" value="Genomic_DNA"/>
</dbReference>
<feature type="region of interest" description="Disordered" evidence="1">
    <location>
        <begin position="233"/>
        <end position="268"/>
    </location>
</feature>
<evidence type="ECO:0000313" key="3">
    <source>
        <dbReference type="Proteomes" id="UP000054564"/>
    </source>
</evidence>
<dbReference type="Pfam" id="PF13650">
    <property type="entry name" value="Asp_protease_2"/>
    <property type="match status" value="1"/>
</dbReference>
<keyword evidence="3" id="KW-1185">Reference proteome</keyword>
<evidence type="ECO:0008006" key="4">
    <source>
        <dbReference type="Google" id="ProtNLM"/>
    </source>
</evidence>
<sequence>MGSPDEIPDRKPKINKEPGLFYGGKHFMKFLGRFKRTALAFKASDYNKALQIGWFVRSEELKVQLEAMDGYNEYDWKTLQKSMVNSWGELDNTILYTNHDLSQVTEDLRKNWGLKNYREYKTYPGKFTPILKYLVENGHLHRKEEASRLFLSAFSPEKAEFEIRAEKNGGFSATNFAEANYQMQISLSQQKGGSQQRDRMLEELPTSKAVDKQVSDMAQDVASLKQQLQSLLPNHYNNSGTTQQDYSCNNKRPSTPGNEQSEFSRPRERPLTPLFKSQLCFYCHRELHYTSRCPDAFKDEELGLIMEVAEKLAKSRKVAFTGILQPQVPPVRLREQTRRREEGTLGFRTWRTIEWTWIKNAKRRNVLEKLRGPYLKREHVKLPTTFAQLTAIAPSYTKQVIAKLQERLHGKSSATYMANEHTKVSSAMMTPHEESDPTDPCYYSCALGYVLAKVGEGKVDFIIDSGSMVNVIPRSVAEDLDLEVVQINIPMKGIGGARCDITGVVENCQINIGRFSGPAHLFVSPKAQDCILGRPFLSDYGCTLEYHEEGETLSFKGSKGRQVSVPLARIGHGKGWNNKKDLGTNNFRPRGNIDQPSQEHWRFKKKTDQSFL</sequence>
<comment type="caution">
    <text evidence="2">The sequence shown here is derived from an EMBL/GenBank/DDBJ whole genome shotgun (WGS) entry which is preliminary data.</text>
</comment>
<dbReference type="SUPFAM" id="SSF50630">
    <property type="entry name" value="Acid proteases"/>
    <property type="match status" value="1"/>
</dbReference>
<dbReference type="PANTHER" id="PTHR33246:SF51">
    <property type="entry name" value="MYB_SANT-LIKE DOMAIN-CONTAINING PROTEIN"/>
    <property type="match status" value="1"/>
</dbReference>
<gene>
    <name evidence="2" type="ORF">PSTG_01183</name>
</gene>
<dbReference type="AlphaFoldDB" id="A0A0L0W2Q0"/>
<dbReference type="OrthoDB" id="2506010at2759"/>
<evidence type="ECO:0000256" key="1">
    <source>
        <dbReference type="SAM" id="MobiDB-lite"/>
    </source>
</evidence>
<proteinExistence type="predicted"/>
<dbReference type="CDD" id="cd00303">
    <property type="entry name" value="retropepsin_like"/>
    <property type="match status" value="1"/>
</dbReference>
<dbReference type="STRING" id="1165861.A0A0L0W2Q0"/>
<dbReference type="PANTHER" id="PTHR33246">
    <property type="entry name" value="CCHC-TYPE DOMAIN-CONTAINING PROTEIN"/>
    <property type="match status" value="1"/>
</dbReference>
<dbReference type="InterPro" id="IPR021109">
    <property type="entry name" value="Peptidase_aspartic_dom_sf"/>
</dbReference>
<protein>
    <recommendedName>
        <fullName evidence="4">Peptidase A2 domain-containing protein</fullName>
    </recommendedName>
</protein>
<accession>A0A0L0W2Q0</accession>
<organism evidence="2 3">
    <name type="scientific">Puccinia striiformis f. sp. tritici PST-78</name>
    <dbReference type="NCBI Taxonomy" id="1165861"/>
    <lineage>
        <taxon>Eukaryota</taxon>
        <taxon>Fungi</taxon>
        <taxon>Dikarya</taxon>
        <taxon>Basidiomycota</taxon>
        <taxon>Pucciniomycotina</taxon>
        <taxon>Pucciniomycetes</taxon>
        <taxon>Pucciniales</taxon>
        <taxon>Pucciniaceae</taxon>
        <taxon>Puccinia</taxon>
    </lineage>
</organism>
<dbReference type="Gene3D" id="2.40.70.10">
    <property type="entry name" value="Acid Proteases"/>
    <property type="match status" value="1"/>
</dbReference>